<feature type="compositionally biased region" description="Polar residues" evidence="1">
    <location>
        <begin position="28"/>
        <end position="40"/>
    </location>
</feature>
<evidence type="ECO:0000313" key="3">
    <source>
        <dbReference type="Proteomes" id="UP001417504"/>
    </source>
</evidence>
<reference evidence="2 3" key="1">
    <citation type="submission" date="2024-01" db="EMBL/GenBank/DDBJ databases">
        <title>Genome assemblies of Stephania.</title>
        <authorList>
            <person name="Yang L."/>
        </authorList>
    </citation>
    <scope>NUCLEOTIDE SEQUENCE [LARGE SCALE GENOMIC DNA]</scope>
    <source>
        <strain evidence="2">QJT</strain>
        <tissue evidence="2">Leaf</tissue>
    </source>
</reference>
<comment type="caution">
    <text evidence="2">The sequence shown here is derived from an EMBL/GenBank/DDBJ whole genome shotgun (WGS) entry which is preliminary data.</text>
</comment>
<dbReference type="AlphaFoldDB" id="A0AAP0HPK7"/>
<accession>A0AAP0HPK7</accession>
<dbReference type="Proteomes" id="UP001417504">
    <property type="component" value="Unassembled WGS sequence"/>
</dbReference>
<protein>
    <submittedName>
        <fullName evidence="2">Uncharacterized protein</fullName>
    </submittedName>
</protein>
<gene>
    <name evidence="2" type="ORF">Sjap_023822</name>
</gene>
<feature type="region of interest" description="Disordered" evidence="1">
    <location>
        <begin position="1"/>
        <end position="60"/>
    </location>
</feature>
<evidence type="ECO:0000313" key="2">
    <source>
        <dbReference type="EMBL" id="KAK9090645.1"/>
    </source>
</evidence>
<feature type="compositionally biased region" description="Basic and acidic residues" evidence="1">
    <location>
        <begin position="9"/>
        <end position="23"/>
    </location>
</feature>
<sequence>MAASLTTEPPERQRLYPRLHEGNGRQGFASTERQAGQSSGVVPEQTHTEVRDEGDQFDRRDRETRQMEIVGVITTEVDHDMRTDHGIDSTEVMTEYMQYQR</sequence>
<dbReference type="EMBL" id="JBBNAE010000010">
    <property type="protein sequence ID" value="KAK9090645.1"/>
    <property type="molecule type" value="Genomic_DNA"/>
</dbReference>
<keyword evidence="3" id="KW-1185">Reference proteome</keyword>
<organism evidence="2 3">
    <name type="scientific">Stephania japonica</name>
    <dbReference type="NCBI Taxonomy" id="461633"/>
    <lineage>
        <taxon>Eukaryota</taxon>
        <taxon>Viridiplantae</taxon>
        <taxon>Streptophyta</taxon>
        <taxon>Embryophyta</taxon>
        <taxon>Tracheophyta</taxon>
        <taxon>Spermatophyta</taxon>
        <taxon>Magnoliopsida</taxon>
        <taxon>Ranunculales</taxon>
        <taxon>Menispermaceae</taxon>
        <taxon>Menispermoideae</taxon>
        <taxon>Cissampelideae</taxon>
        <taxon>Stephania</taxon>
    </lineage>
</organism>
<evidence type="ECO:0000256" key="1">
    <source>
        <dbReference type="SAM" id="MobiDB-lite"/>
    </source>
</evidence>
<name>A0AAP0HPK7_9MAGN</name>
<proteinExistence type="predicted"/>
<feature type="compositionally biased region" description="Basic and acidic residues" evidence="1">
    <location>
        <begin position="46"/>
        <end position="60"/>
    </location>
</feature>